<evidence type="ECO:0000313" key="1">
    <source>
        <dbReference type="EMBL" id="MDI2113226.1"/>
    </source>
</evidence>
<accession>A0ABT6Q8K7</accession>
<dbReference type="InterPro" id="IPR008949">
    <property type="entry name" value="Isoprenoid_synthase_dom_sf"/>
</dbReference>
<reference evidence="1" key="1">
    <citation type="submission" date="2023-05" db="EMBL/GenBank/DDBJ databases">
        <title>Whole genome sequence of Commensalibacter sp.</title>
        <authorList>
            <person name="Charoenyingcharoen P."/>
            <person name="Yukphan P."/>
        </authorList>
    </citation>
    <scope>NUCLEOTIDE SEQUENCE</scope>
    <source>
        <strain evidence="1">TBRC 10068</strain>
    </source>
</reference>
<name>A0ABT6Q8K7_9PROT</name>
<comment type="caution">
    <text evidence="1">The sequence shown here is derived from an EMBL/GenBank/DDBJ whole genome shotgun (WGS) entry which is preliminary data.</text>
</comment>
<dbReference type="Proteomes" id="UP001431775">
    <property type="component" value="Unassembled WGS sequence"/>
</dbReference>
<evidence type="ECO:0000313" key="2">
    <source>
        <dbReference type="Proteomes" id="UP001431775"/>
    </source>
</evidence>
<organism evidence="1 2">
    <name type="scientific">Commensalibacter nepenthis</name>
    <dbReference type="NCBI Taxonomy" id="3043872"/>
    <lineage>
        <taxon>Bacteria</taxon>
        <taxon>Pseudomonadati</taxon>
        <taxon>Pseudomonadota</taxon>
        <taxon>Alphaproteobacteria</taxon>
        <taxon>Acetobacterales</taxon>
        <taxon>Acetobacteraceae</taxon>
    </lineage>
</organism>
<dbReference type="Pfam" id="PF00494">
    <property type="entry name" value="SQS_PSY"/>
    <property type="match status" value="1"/>
</dbReference>
<dbReference type="Gene3D" id="1.10.600.10">
    <property type="entry name" value="Farnesyl Diphosphate Synthase"/>
    <property type="match status" value="1"/>
</dbReference>
<dbReference type="EMBL" id="JASBAN010000001">
    <property type="protein sequence ID" value="MDI2113226.1"/>
    <property type="molecule type" value="Genomic_DNA"/>
</dbReference>
<proteinExistence type="predicted"/>
<dbReference type="SUPFAM" id="SSF48576">
    <property type="entry name" value="Terpenoid synthases"/>
    <property type="match status" value="1"/>
</dbReference>
<protein>
    <submittedName>
        <fullName evidence="1">Squalene/phytoene synthase family protein</fullName>
    </submittedName>
</protein>
<gene>
    <name evidence="1" type="ORF">QJV33_08055</name>
</gene>
<dbReference type="RefSeq" id="WP_281462840.1">
    <property type="nucleotide sequence ID" value="NZ_JASBAN010000001.1"/>
</dbReference>
<sequence length="280" mass="31939">MTTKDTSSLLSVCAIYVQKYNPDYFYCALFAPFYHRELIFQLLAFHIEITRAVSLPSSWSVAGPMAGFIRLQWWRELIEGKDRTHEIAPFIKETMEKGLLPANVLLEMIEAKEEELDGIQDWHHWESILTRSSGKTHQVIAQILGVEDTEQLKHIATLGMAYEVTKIARYLPKILHSGRCPLPQEIIDEYHLQRTNDGIPTTPEAIDAIRQILIAKATDYLQAGRGVRKLGRKKVAAILHAVLAKRDLKRSQHWDQLPEKRGAGDQMAVLWSNYRGKAAL</sequence>
<dbReference type="InterPro" id="IPR002060">
    <property type="entry name" value="Squ/phyt_synthse"/>
</dbReference>
<keyword evidence="2" id="KW-1185">Reference proteome</keyword>